<dbReference type="Gene3D" id="3.40.50.300">
    <property type="entry name" value="P-loop containing nucleotide triphosphate hydrolases"/>
    <property type="match status" value="1"/>
</dbReference>
<dbReference type="PANTHER" id="PTHR30267:SF2">
    <property type="entry name" value="PROTEIN PRKA"/>
    <property type="match status" value="1"/>
</dbReference>
<keyword evidence="3" id="KW-1185">Reference proteome</keyword>
<dbReference type="SMART" id="SM00763">
    <property type="entry name" value="AAA_PrkA"/>
    <property type="match status" value="1"/>
</dbReference>
<protein>
    <submittedName>
        <fullName evidence="2">Serine protein kinase, PrkA</fullName>
    </submittedName>
</protein>
<evidence type="ECO:0000259" key="1">
    <source>
        <dbReference type="SMART" id="SM00763"/>
    </source>
</evidence>
<keyword evidence="2" id="KW-0418">Kinase</keyword>
<gene>
    <name evidence="2" type="ordered locus">Sulac_2531</name>
</gene>
<dbReference type="STRING" id="679936.Sulac_2531"/>
<reference evidence="3" key="1">
    <citation type="submission" date="2011-12" db="EMBL/GenBank/DDBJ databases">
        <title>The complete genome of chromosome of Sulfobacillus acidophilus DSM 10332.</title>
        <authorList>
            <person name="Lucas S."/>
            <person name="Han J."/>
            <person name="Lapidus A."/>
            <person name="Bruce D."/>
            <person name="Goodwin L."/>
            <person name="Pitluck S."/>
            <person name="Peters L."/>
            <person name="Kyrpides N."/>
            <person name="Mavromatis K."/>
            <person name="Ivanova N."/>
            <person name="Mikhailova N."/>
            <person name="Chertkov O."/>
            <person name="Saunders E."/>
            <person name="Detter J.C."/>
            <person name="Tapia R."/>
            <person name="Han C."/>
            <person name="Land M."/>
            <person name="Hauser L."/>
            <person name="Markowitz V."/>
            <person name="Cheng J.-F."/>
            <person name="Hugenholtz P."/>
            <person name="Woyke T."/>
            <person name="Wu D."/>
            <person name="Pukall R."/>
            <person name="Gehrich-Schroeter G."/>
            <person name="Schneider S."/>
            <person name="Klenk H.-P."/>
            <person name="Eisen J.A."/>
        </authorList>
    </citation>
    <scope>NUCLEOTIDE SEQUENCE [LARGE SCALE GENOMIC DNA]</scope>
    <source>
        <strain evidence="3">ATCC 700253 / DSM 10332 / NAL</strain>
    </source>
</reference>
<keyword evidence="2" id="KW-0808">Transferase</keyword>
<dbReference type="KEGG" id="sap:Sulac_2531"/>
<reference evidence="2 3" key="2">
    <citation type="journal article" date="2012" name="Stand. Genomic Sci.">
        <title>Complete genome sequence of the moderately thermophilic mineral-sulfide-oxidizing firmicute Sulfobacillus acidophilus type strain (NAL(T)).</title>
        <authorList>
            <person name="Anderson I."/>
            <person name="Chertkov O."/>
            <person name="Chen A."/>
            <person name="Saunders E."/>
            <person name="Lapidus A."/>
            <person name="Nolan M."/>
            <person name="Lucas S."/>
            <person name="Hammon N."/>
            <person name="Deshpande S."/>
            <person name="Cheng J.F."/>
            <person name="Han C."/>
            <person name="Tapia R."/>
            <person name="Goodwin L.A."/>
            <person name="Pitluck S."/>
            <person name="Liolios K."/>
            <person name="Pagani I."/>
            <person name="Ivanova N."/>
            <person name="Mikhailova N."/>
            <person name="Pati A."/>
            <person name="Palaniappan K."/>
            <person name="Land M."/>
            <person name="Pan C."/>
            <person name="Rohde M."/>
            <person name="Pukall R."/>
            <person name="Goker M."/>
            <person name="Detter J.C."/>
            <person name="Woyke T."/>
            <person name="Bristow J."/>
            <person name="Eisen J.A."/>
            <person name="Markowitz V."/>
            <person name="Hugenholtz P."/>
            <person name="Kyrpides N.C."/>
            <person name="Klenk H.P."/>
            <person name="Mavromatis K."/>
        </authorList>
    </citation>
    <scope>NUCLEOTIDE SEQUENCE [LARGE SCALE GENOMIC DNA]</scope>
    <source>
        <strain evidence="3">ATCC 700253 / DSM 10332 / NAL</strain>
    </source>
</reference>
<dbReference type="PANTHER" id="PTHR30267">
    <property type="entry name" value="PROTEIN KINASE PRKA"/>
    <property type="match status" value="1"/>
</dbReference>
<feature type="domain" description="PrkA AAA" evidence="1">
    <location>
        <begin position="19"/>
        <end position="367"/>
    </location>
</feature>
<evidence type="ECO:0000313" key="3">
    <source>
        <dbReference type="Proteomes" id="UP000005439"/>
    </source>
</evidence>
<dbReference type="GO" id="GO:0004672">
    <property type="term" value="F:protein kinase activity"/>
    <property type="evidence" value="ECO:0007669"/>
    <property type="project" value="TreeGrafter"/>
</dbReference>
<dbReference type="Pfam" id="PF06798">
    <property type="entry name" value="PrkA"/>
    <property type="match status" value="1"/>
</dbReference>
<accession>G8TWK4</accession>
<sequence length="618" mass="70729">MAYEMSLPEDHYEPRPWSGTFAQYLERVERAPYLADTAHRRLYRMIMAKGGKSADGRYPFFADHLYGIDETLTMLVEEYLKPAALGYDVKKRILLLVGPVSGGKSSLVTLLKRGLEEFSRTDAGALYGIQGCPMHEEPLHLVPDHARQAFGARLGVTIEGQLCPWCRHQVETVYRGRIDEVPVERVILSESRRVGIGTYAPSDPKSQDISDLTGSVDFQAIAQFGSESDPRAFRFDGELNIANRGLMEFQEMLKLDEKFLYHLLSLSQEGNFKTGRYELISADEVIIGHTNEHEYRAFLQNPRNEALASRLFVVPVPYNLDHAAEVKIYEKLLAPYATKGRHVAPYAIDTVAAVAILSRIEESPKPGGDRLSKFLLYLNPEDTERYQEFRREGWYQGEGMKGLDPRYIINRLAVAFSATDVECIDALDLLDRLQQGIDANPFWDRQERGKITEWIRLAREWYDRRVESEVLEAFARDWSEELTNLYQNYVDNVVRAVKSGPGNRHWDEALLRSVEERMGVSEIQAPAFREELYTRIEMAKKQHQALNFLEHPGLYQALRQKLFDDLRDEVKITTEAPAPDRQLLERIEKAAERMVAGGRYCPRCASRAIHHVGSLLNR</sequence>
<dbReference type="HOGENOM" id="CLU_028588_2_0_9"/>
<dbReference type="InterPro" id="IPR027417">
    <property type="entry name" value="P-loop_NTPase"/>
</dbReference>
<dbReference type="SUPFAM" id="SSF52540">
    <property type="entry name" value="P-loop containing nucleoside triphosphate hydrolases"/>
    <property type="match status" value="1"/>
</dbReference>
<dbReference type="Pfam" id="PF08298">
    <property type="entry name" value="AAA_PrkA"/>
    <property type="match status" value="1"/>
</dbReference>
<dbReference type="EMBL" id="CP003179">
    <property type="protein sequence ID" value="AEW05993.1"/>
    <property type="molecule type" value="Genomic_DNA"/>
</dbReference>
<dbReference type="PATRIC" id="fig|679936.5.peg.2619"/>
<dbReference type="AlphaFoldDB" id="G8TWK4"/>
<evidence type="ECO:0000313" key="2">
    <source>
        <dbReference type="EMBL" id="AEW05993.1"/>
    </source>
</evidence>
<dbReference type="InterPro" id="IPR010650">
    <property type="entry name" value="PrkA_C"/>
</dbReference>
<dbReference type="Proteomes" id="UP000005439">
    <property type="component" value="Chromosome"/>
</dbReference>
<name>G8TWK4_SULAD</name>
<organism evidence="2 3">
    <name type="scientific">Sulfobacillus acidophilus (strain ATCC 700253 / DSM 10332 / NAL)</name>
    <dbReference type="NCBI Taxonomy" id="679936"/>
    <lineage>
        <taxon>Bacteria</taxon>
        <taxon>Bacillati</taxon>
        <taxon>Bacillota</taxon>
        <taxon>Clostridia</taxon>
        <taxon>Eubacteriales</taxon>
        <taxon>Clostridiales Family XVII. Incertae Sedis</taxon>
        <taxon>Sulfobacillus</taxon>
    </lineage>
</organism>
<proteinExistence type="predicted"/>
<dbReference type="InterPro" id="IPR013153">
    <property type="entry name" value="Prk_AAA"/>
</dbReference>